<reference evidence="6" key="1">
    <citation type="submission" date="2021-02" db="EMBL/GenBank/DDBJ databases">
        <authorList>
            <person name="Nowell W R."/>
        </authorList>
    </citation>
    <scope>NUCLEOTIDE SEQUENCE</scope>
    <source>
        <strain evidence="6">Ploen Becks lab</strain>
    </source>
</reference>
<evidence type="ECO:0000259" key="5">
    <source>
        <dbReference type="PROSITE" id="PS51700"/>
    </source>
</evidence>
<keyword evidence="3" id="KW-0378">Hydrolase</keyword>
<comment type="caution">
    <text evidence="6">The sequence shown here is derived from an EMBL/GenBank/DDBJ whole genome shotgun (WGS) entry which is preliminary data.</text>
</comment>
<dbReference type="GO" id="GO:0005737">
    <property type="term" value="C:cytoplasm"/>
    <property type="evidence" value="ECO:0007669"/>
    <property type="project" value="TreeGrafter"/>
</dbReference>
<name>A0A813M2F7_9BILA</name>
<dbReference type="GO" id="GO:0006508">
    <property type="term" value="P:proteolysis"/>
    <property type="evidence" value="ECO:0007669"/>
    <property type="project" value="InterPro"/>
</dbReference>
<comment type="catalytic activity">
    <reaction evidence="1">
        <text>All bonds known to be hydrolyzed by this endopeptidase have arginine in P1 and an acidic residue in P4. P6 is often occupied by an acidic residue or by a hydroxy-amino-acid residue, the phosphorylation of which enhances cleavage.</text>
        <dbReference type="EC" id="3.4.22.49"/>
    </reaction>
</comment>
<proteinExistence type="predicted"/>
<dbReference type="OrthoDB" id="10255632at2759"/>
<dbReference type="PROSITE" id="PS51700">
    <property type="entry name" value="SEPARIN"/>
    <property type="match status" value="1"/>
</dbReference>
<dbReference type="GO" id="GO:0005634">
    <property type="term" value="C:nucleus"/>
    <property type="evidence" value="ECO:0007669"/>
    <property type="project" value="InterPro"/>
</dbReference>
<keyword evidence="7" id="KW-1185">Reference proteome</keyword>
<evidence type="ECO:0000256" key="2">
    <source>
        <dbReference type="ARBA" id="ARBA00012489"/>
    </source>
</evidence>
<evidence type="ECO:0000256" key="1">
    <source>
        <dbReference type="ARBA" id="ARBA00000451"/>
    </source>
</evidence>
<sequence length="1455" mass="169547">MAKIFLNTQAKSQNSKLLIEASEDIITNQNSYLKWLIKNQVIGNDDLSKHYMCFENQTIRITNQIYSDSSINNYIKFQAQTSLITIDRLKFFYKINNANRFDSNLMKNFRSVFENLLLSLRLEEKYPHALEQIKVIYTFLNENNNIENEIEWLMANWCKIKRDMWRSKKVPYTDSQKKQTIADYLEMPKRSEVAVKLLFEEIRNYYGFKSVDCNIAMYQEIFHTIEKLETMTIKDMLVNGRLFLEMAQFNWSGSTKKLVLESQEYVALAEECLNDHRCISEKMTNLNLNENFSETDENKENDDLKNILKNNKKRLSSPNSEVILIDDLELSKSNKKLPKRQKRVIQTQSPMIIKNESSASPSVIVLDKKSSQVCGCTMSKILQFQISLYTCLCHYSSLRTKMLDAMKNLVDSRLKLKDKANVLTNADNLYLQTPCTQSLICPEICDEFTVNVDDTELIKKLDSCLNILEEINKSHSLKKIDKTLEKQFYEFVDILAQFYGFLGLILNRSKCLSIKFDILSKHIDQSSQLETIYSNTVINLMKSYLNTCQIDNMECFLKKLFNPDQASQTKTSIKSYDDLDLKQLYEKNSYLLNKPEFQVAYYLNLMHYLILKNKTKEAIKIMKEKILKSPVLSGKQNAYFFETKHCLKYLQFTLSMMNLGKSEDEFMSLIENETPLSLLEECYTCIFSVAKYYTLNSIDPFRFLSSNANQIQKKPETVFFDIGNAESYRILGECLDLTNHLCKHFIDIGRYRDATAYIREGLDVSQLHFSLRRLANFLTLQVHADIIANCFSDSQTRLQIVGNLVKTNEIETTSKIDSELANDLMRINNFVYHSQMSLLNEIRKLSDEENDDLKVLITSKKNFIFKNFSTDSTISNYIKELLIDLELLSLNYLKKNYSKSKSLVNECIKNLKNLLKNGSIKEKWKNAEYLSNLYELDETNRDYLSQAYNYIRKYPHPLLYRKILMQMYNSEASGKNDLKKKCFYLLETQSIALRHKACSIQYKHRRKGTQDAKLIDVLLSNLSFDSVNYLDEFIDEILPENCVVISLVLDEMDGLYVARFESKKEPILVKLKYDRKLSEEFKTIMVDNDRSMKQSDRTKFWSSRSALNKKLSHYLEEFESNVFSVYKSLLLGSYIDINVEKIIEEFKEKFFPNSKLNKNQENLLRLIILGLEEYSTENVMQCLKLEFKNVCYDEMSDYFFIYVRPKIQNARRKHVCLLIDKNLHQIPFECFPTVISQPITRMPSIHFLQNHIKINSLLLNKEKAFYIVDPGCDLAHTRLKFKSLFEKRKTWDGIVGVAPDETIFKKALTEYELFIYTGHGSGSQYYPSDDVQKLRVQACSILMGCSSGNQYVMGDFEPYGTVLAYILAGCPCIVGNLWDVTDRDIDRLTEEFLESWIKDHDEMCEALSGEENKLSKNSILTNSICVHLNKARKACKMSYLNGSAPIVYGLPVNFK</sequence>
<dbReference type="EMBL" id="CAJNOC010000105">
    <property type="protein sequence ID" value="CAF0715451.1"/>
    <property type="molecule type" value="Genomic_DNA"/>
</dbReference>
<dbReference type="GO" id="GO:0004197">
    <property type="term" value="F:cysteine-type endopeptidase activity"/>
    <property type="evidence" value="ECO:0007669"/>
    <property type="project" value="InterPro"/>
</dbReference>
<protein>
    <recommendedName>
        <fullName evidence="2">separase</fullName>
        <ecNumber evidence="2">3.4.22.49</ecNumber>
    </recommendedName>
</protein>
<dbReference type="InterPro" id="IPR030397">
    <property type="entry name" value="SEPARIN_core_dom"/>
</dbReference>
<dbReference type="EC" id="3.4.22.49" evidence="2"/>
<feature type="domain" description="Peptidase C50" evidence="5">
    <location>
        <begin position="1261"/>
        <end position="1356"/>
    </location>
</feature>
<dbReference type="GO" id="GO:0051307">
    <property type="term" value="P:meiotic chromosome separation"/>
    <property type="evidence" value="ECO:0007669"/>
    <property type="project" value="TreeGrafter"/>
</dbReference>
<gene>
    <name evidence="6" type="ORF">OXX778_LOCUS1585</name>
</gene>
<evidence type="ECO:0000256" key="3">
    <source>
        <dbReference type="ARBA" id="ARBA00022801"/>
    </source>
</evidence>
<evidence type="ECO:0000313" key="7">
    <source>
        <dbReference type="Proteomes" id="UP000663879"/>
    </source>
</evidence>
<evidence type="ECO:0000313" key="6">
    <source>
        <dbReference type="EMBL" id="CAF0715451.1"/>
    </source>
</evidence>
<dbReference type="Pfam" id="PF03568">
    <property type="entry name" value="Separin_C"/>
    <property type="match status" value="1"/>
</dbReference>
<dbReference type="PANTHER" id="PTHR12792">
    <property type="entry name" value="EXTRA SPINDLE POLES 1-RELATED"/>
    <property type="match status" value="1"/>
</dbReference>
<dbReference type="PANTHER" id="PTHR12792:SF0">
    <property type="entry name" value="SEPARIN"/>
    <property type="match status" value="1"/>
</dbReference>
<organism evidence="6 7">
    <name type="scientific">Brachionus calyciflorus</name>
    <dbReference type="NCBI Taxonomy" id="104777"/>
    <lineage>
        <taxon>Eukaryota</taxon>
        <taxon>Metazoa</taxon>
        <taxon>Spiralia</taxon>
        <taxon>Gnathifera</taxon>
        <taxon>Rotifera</taxon>
        <taxon>Eurotatoria</taxon>
        <taxon>Monogononta</taxon>
        <taxon>Pseudotrocha</taxon>
        <taxon>Ploima</taxon>
        <taxon>Brachionidae</taxon>
        <taxon>Brachionus</taxon>
    </lineage>
</organism>
<dbReference type="Proteomes" id="UP000663879">
    <property type="component" value="Unassembled WGS sequence"/>
</dbReference>
<dbReference type="GO" id="GO:0072686">
    <property type="term" value="C:mitotic spindle"/>
    <property type="evidence" value="ECO:0007669"/>
    <property type="project" value="TreeGrafter"/>
</dbReference>
<accession>A0A813M2F7</accession>
<evidence type="ECO:0000256" key="4">
    <source>
        <dbReference type="ARBA" id="ARBA00022829"/>
    </source>
</evidence>
<keyword evidence="4" id="KW-0159">Chromosome partition</keyword>
<dbReference type="GO" id="GO:0005813">
    <property type="term" value="C:centrosome"/>
    <property type="evidence" value="ECO:0007669"/>
    <property type="project" value="TreeGrafter"/>
</dbReference>
<dbReference type="InterPro" id="IPR005314">
    <property type="entry name" value="Peptidase_C50"/>
</dbReference>